<keyword evidence="1" id="KW-1133">Transmembrane helix</keyword>
<evidence type="ECO:0000313" key="3">
    <source>
        <dbReference type="Proteomes" id="UP000589516"/>
    </source>
</evidence>
<evidence type="ECO:0000256" key="1">
    <source>
        <dbReference type="SAM" id="Phobius"/>
    </source>
</evidence>
<keyword evidence="1" id="KW-0812">Transmembrane</keyword>
<dbReference type="InterPro" id="IPR018729">
    <property type="entry name" value="DUF2269_transmembrane"/>
</dbReference>
<feature type="transmembrane region" description="Helical" evidence="1">
    <location>
        <begin position="116"/>
        <end position="135"/>
    </location>
</feature>
<accession>A0A7C8DCT5</accession>
<sequence length="167" mass="17582">MYEIVLYLHIVGAVTLFSGLIAAAVAMLRMERAEGETRRELASMARAMASMATGGGGLALIFGLYLVLSGDGHSFGEAWVDNSLGLLLVMIAVIPMVIVPRLRAITDGGGTMGDPTLWITTTAMLGAAFGIEYLMVVKPMVHGADDGVLLLFLLLGAGAGWLRTREA</sequence>
<reference evidence="3" key="1">
    <citation type="journal article" date="2019" name="bioRxiv">
        <title>Genome diversification in globally distributed novel marine Proteobacteria is linked to environmental adaptation.</title>
        <authorList>
            <person name="Zhou Z."/>
            <person name="Tran P.Q."/>
            <person name="Kieft K."/>
            <person name="Anantharaman K."/>
        </authorList>
    </citation>
    <scope>NUCLEOTIDE SEQUENCE [LARGE SCALE GENOMIC DNA]</scope>
</reference>
<feature type="transmembrane region" description="Helical" evidence="1">
    <location>
        <begin position="6"/>
        <end position="28"/>
    </location>
</feature>
<dbReference type="Pfam" id="PF10027">
    <property type="entry name" value="DUF2269"/>
    <property type="match status" value="1"/>
</dbReference>
<organism evidence="2 3">
    <name type="scientific">Marine Group III euryarchaeote</name>
    <dbReference type="NCBI Taxonomy" id="2173149"/>
    <lineage>
        <taxon>Archaea</taxon>
        <taxon>Methanobacteriati</taxon>
        <taxon>Thermoplasmatota</taxon>
        <taxon>Thermoplasmata</taxon>
        <taxon>Candidatus Thermoprofundales</taxon>
    </lineage>
</organism>
<evidence type="ECO:0000313" key="2">
    <source>
        <dbReference type="EMBL" id="HIG63364.1"/>
    </source>
</evidence>
<feature type="transmembrane region" description="Helical" evidence="1">
    <location>
        <begin position="49"/>
        <end position="68"/>
    </location>
</feature>
<feature type="transmembrane region" description="Helical" evidence="1">
    <location>
        <begin position="147"/>
        <end position="164"/>
    </location>
</feature>
<feature type="transmembrane region" description="Helical" evidence="1">
    <location>
        <begin position="83"/>
        <end position="104"/>
    </location>
</feature>
<gene>
    <name evidence="2" type="ORF">EYQ16_02455</name>
</gene>
<dbReference type="EMBL" id="DUAV01000021">
    <property type="protein sequence ID" value="HIG63364.1"/>
    <property type="molecule type" value="Genomic_DNA"/>
</dbReference>
<comment type="caution">
    <text evidence="2">The sequence shown here is derived from an EMBL/GenBank/DDBJ whole genome shotgun (WGS) entry which is preliminary data.</text>
</comment>
<dbReference type="AlphaFoldDB" id="A0A7C8DCT5"/>
<keyword evidence="1" id="KW-0472">Membrane</keyword>
<proteinExistence type="predicted"/>
<dbReference type="Proteomes" id="UP000589516">
    <property type="component" value="Unassembled WGS sequence"/>
</dbReference>
<protein>
    <submittedName>
        <fullName evidence="2">DUF2269 family protein</fullName>
    </submittedName>
</protein>
<name>A0A7C8DCT5_9ARCH</name>